<organism evidence="2 3">
    <name type="scientific">Sphingobacterium corticibacter</name>
    <dbReference type="NCBI Taxonomy" id="2171749"/>
    <lineage>
        <taxon>Bacteria</taxon>
        <taxon>Pseudomonadati</taxon>
        <taxon>Bacteroidota</taxon>
        <taxon>Sphingobacteriia</taxon>
        <taxon>Sphingobacteriales</taxon>
        <taxon>Sphingobacteriaceae</taxon>
        <taxon>Sphingobacterium</taxon>
    </lineage>
</organism>
<dbReference type="OrthoDB" id="9805121at2"/>
<name>A0A2T8HP00_9SPHI</name>
<dbReference type="PANTHER" id="PTHR10579">
    <property type="entry name" value="CALCIUM-ACTIVATED CHLORIDE CHANNEL REGULATOR"/>
    <property type="match status" value="1"/>
</dbReference>
<dbReference type="PANTHER" id="PTHR10579:SF43">
    <property type="entry name" value="ZINC FINGER (C3HC4-TYPE RING FINGER) FAMILY PROTEIN"/>
    <property type="match status" value="1"/>
</dbReference>
<dbReference type="PROSITE" id="PS50234">
    <property type="entry name" value="VWFA"/>
    <property type="match status" value="1"/>
</dbReference>
<dbReference type="Pfam" id="PF13715">
    <property type="entry name" value="CarbopepD_reg_2"/>
    <property type="match status" value="1"/>
</dbReference>
<dbReference type="RefSeq" id="WP_116774260.1">
    <property type="nucleotide sequence ID" value="NZ_QDKG01000001.1"/>
</dbReference>
<comment type="caution">
    <text evidence="2">The sequence shown here is derived from an EMBL/GenBank/DDBJ whole genome shotgun (WGS) entry which is preliminary data.</text>
</comment>
<dbReference type="Gene3D" id="3.40.50.410">
    <property type="entry name" value="von Willebrand factor, type A domain"/>
    <property type="match status" value="1"/>
</dbReference>
<dbReference type="Gene3D" id="2.60.40.1120">
    <property type="entry name" value="Carboxypeptidase-like, regulatory domain"/>
    <property type="match status" value="1"/>
</dbReference>
<reference evidence="2 3" key="1">
    <citation type="submission" date="2018-04" db="EMBL/GenBank/DDBJ databases">
        <title>Sphingobacterium cortibacter sp. nov.</title>
        <authorList>
            <person name="Li Y."/>
        </authorList>
    </citation>
    <scope>NUCLEOTIDE SEQUENCE [LARGE SCALE GENOMIC DNA]</scope>
    <source>
        <strain evidence="2 3">2c-3</strain>
    </source>
</reference>
<evidence type="ECO:0000313" key="2">
    <source>
        <dbReference type="EMBL" id="PVH27145.1"/>
    </source>
</evidence>
<protein>
    <recommendedName>
        <fullName evidence="1">VWFA domain-containing protein</fullName>
    </recommendedName>
</protein>
<dbReference type="SUPFAM" id="SSF53300">
    <property type="entry name" value="vWA-like"/>
    <property type="match status" value="1"/>
</dbReference>
<proteinExistence type="predicted"/>
<evidence type="ECO:0000313" key="3">
    <source>
        <dbReference type="Proteomes" id="UP000245627"/>
    </source>
</evidence>
<dbReference type="Pfam" id="PF12034">
    <property type="entry name" value="YfbK_C"/>
    <property type="match status" value="1"/>
</dbReference>
<dbReference type="InterPro" id="IPR051266">
    <property type="entry name" value="CLCR"/>
</dbReference>
<keyword evidence="3" id="KW-1185">Reference proteome</keyword>
<dbReference type="InterPro" id="IPR002035">
    <property type="entry name" value="VWF_A"/>
</dbReference>
<dbReference type="EMBL" id="QDKG01000001">
    <property type="protein sequence ID" value="PVH27145.1"/>
    <property type="molecule type" value="Genomic_DNA"/>
</dbReference>
<dbReference type="SMART" id="SM00327">
    <property type="entry name" value="VWA"/>
    <property type="match status" value="1"/>
</dbReference>
<dbReference type="SUPFAM" id="SSF49464">
    <property type="entry name" value="Carboxypeptidase regulatory domain-like"/>
    <property type="match status" value="1"/>
</dbReference>
<dbReference type="InterPro" id="IPR036465">
    <property type="entry name" value="vWFA_dom_sf"/>
</dbReference>
<sequence length="622" mass="68449">MKVNTLKSVWMFIILLGTQAVMAKSITGYVKEASSGAALGGVSVMVKGKAMQTMTDEQGYYQVNAELGQVLVFSLGGFATVERIVGQEAQIDVALQIEQVEIDRNTVPIRNEVYAGEYAIKRGETLTAYVGGGVHVRPMMYRSATMSSSESYRKIAENKFVRTTTEPLSTFAADVDAASYSNVRRFLNQGQMPNPDAVRVEEMINYFTYDLSGPTNGDPVRVVTELTQAPWNTQHQLLRVALKAKDIPSEKLPAANFVFLIDVSGSMGSSNKLPLVKSSYKMLVDQLRDEDRVAIVTYAGSAVVALESTSGKEKRKIKDVLDALQASGSTAGGAGMTKAYQIARAHFENAGNNRIIMATDGDFNVGESSDEEMEKLIAKERNDGIYISILGYGMGNYKDSKLEMLANKGHGNYAYIDNISEARKAIVTEFGASLFTVAKDVKIQVEFNPHFVQSYRLVGYEHNLLEAEDFNNDEKLGGDMGVGHTVTALYEIIPQGVKSNFDGSVDDLKYQENSKSKSTINNKELATVKFRYKEPDGEVSKLVTHVVNTKATPLAQTSQDLRFATAVAELGMLIRNSDYKQQANFDQLIARAKESRGKDEEGYRAEFVRLAQDAQALYKADR</sequence>
<dbReference type="Pfam" id="PF00092">
    <property type="entry name" value="VWA"/>
    <property type="match status" value="1"/>
</dbReference>
<feature type="domain" description="VWFA" evidence="1">
    <location>
        <begin position="256"/>
        <end position="434"/>
    </location>
</feature>
<dbReference type="CDD" id="cd01465">
    <property type="entry name" value="vWA_subgroup"/>
    <property type="match status" value="1"/>
</dbReference>
<gene>
    <name evidence="2" type="ORF">DC487_01860</name>
</gene>
<evidence type="ECO:0000259" key="1">
    <source>
        <dbReference type="PROSITE" id="PS50234"/>
    </source>
</evidence>
<accession>A0A2T8HP00</accession>
<dbReference type="Proteomes" id="UP000245627">
    <property type="component" value="Unassembled WGS sequence"/>
</dbReference>
<dbReference type="InterPro" id="IPR008969">
    <property type="entry name" value="CarboxyPept-like_regulatory"/>
</dbReference>
<dbReference type="Pfam" id="PF12450">
    <property type="entry name" value="vWF_A"/>
    <property type="match status" value="1"/>
</dbReference>
<dbReference type="AlphaFoldDB" id="A0A2T8HP00"/>
<dbReference type="InterPro" id="IPR021908">
    <property type="entry name" value="YfbK_C"/>
</dbReference>
<dbReference type="InterPro" id="IPR022156">
    <property type="entry name" value="Uncharacterised_YfbK_N"/>
</dbReference>